<reference evidence="1 2" key="1">
    <citation type="submission" date="2019-11" db="EMBL/GenBank/DDBJ databases">
        <title>The genome sequence of Methylocystis heyeri.</title>
        <authorList>
            <person name="Oshkin I.Y."/>
            <person name="Miroshnikov K."/>
            <person name="Dedysh S.N."/>
        </authorList>
    </citation>
    <scope>NUCLEOTIDE SEQUENCE [LARGE SCALE GENOMIC DNA]</scope>
    <source>
        <strain evidence="1 2">H2</strain>
    </source>
</reference>
<dbReference type="KEGG" id="mhey:H2LOC_013630"/>
<evidence type="ECO:0000313" key="1">
    <source>
        <dbReference type="EMBL" id="QGM46648.1"/>
    </source>
</evidence>
<evidence type="ECO:0000313" key="2">
    <source>
        <dbReference type="Proteomes" id="UP000309061"/>
    </source>
</evidence>
<keyword evidence="2" id="KW-1185">Reference proteome</keyword>
<sequence length="58" mass="6288">MASHNVHELTLVSKFLAGRRMGEAGGFPVMAMASAIISLSKNWQFDSSFPLLSSGKEF</sequence>
<dbReference type="RefSeq" id="WP_154331668.1">
    <property type="nucleotide sequence ID" value="NZ_CP046052.1"/>
</dbReference>
<accession>A0A6B8KJA3</accession>
<dbReference type="Proteomes" id="UP000309061">
    <property type="component" value="Chromosome"/>
</dbReference>
<name>A0A6B8KJA3_9HYPH</name>
<protein>
    <submittedName>
        <fullName evidence="1">Uncharacterized protein</fullName>
    </submittedName>
</protein>
<dbReference type="EMBL" id="CP046052">
    <property type="protein sequence ID" value="QGM46648.1"/>
    <property type="molecule type" value="Genomic_DNA"/>
</dbReference>
<organism evidence="1 2">
    <name type="scientific">Methylocystis heyeri</name>
    <dbReference type="NCBI Taxonomy" id="391905"/>
    <lineage>
        <taxon>Bacteria</taxon>
        <taxon>Pseudomonadati</taxon>
        <taxon>Pseudomonadota</taxon>
        <taxon>Alphaproteobacteria</taxon>
        <taxon>Hyphomicrobiales</taxon>
        <taxon>Methylocystaceae</taxon>
        <taxon>Methylocystis</taxon>
    </lineage>
</organism>
<gene>
    <name evidence="1" type="ORF">H2LOC_013630</name>
</gene>
<dbReference type="AlphaFoldDB" id="A0A6B8KJA3"/>
<proteinExistence type="predicted"/>